<comment type="caution">
    <text evidence="3">The sequence shown here is derived from an EMBL/GenBank/DDBJ whole genome shotgun (WGS) entry which is preliminary data.</text>
</comment>
<evidence type="ECO:0000313" key="6">
    <source>
        <dbReference type="Proteomes" id="UP001642409"/>
    </source>
</evidence>
<evidence type="ECO:0000256" key="1">
    <source>
        <dbReference type="SAM" id="Phobius"/>
    </source>
</evidence>
<sequence>MAFITIYLAGSNLFNSKFSSVESRIKKMIFKLRRNWCLATCVLSINIMKFCLAYLATQSSIFFQGVILKNKLSYWIYFGHIEEQSGNDINLINITSNKDKITIITTSKQIKSHI</sequence>
<dbReference type="EMBL" id="CAXDID020000024">
    <property type="protein sequence ID" value="CAL5989535.1"/>
    <property type="molecule type" value="Genomic_DNA"/>
</dbReference>
<dbReference type="AlphaFoldDB" id="A0AA86RUE2"/>
<evidence type="ECO:0000313" key="5">
    <source>
        <dbReference type="EMBL" id="CAL6034273.1"/>
    </source>
</evidence>
<keyword evidence="1" id="KW-1133">Transmembrane helix</keyword>
<dbReference type="Proteomes" id="UP001642409">
    <property type="component" value="Unassembled WGS sequence"/>
</dbReference>
<keyword evidence="1" id="KW-0472">Membrane</keyword>
<keyword evidence="1" id="KW-0812">Transmembrane</keyword>
<accession>A0AA86RUE2</accession>
<reference evidence="4 6" key="2">
    <citation type="submission" date="2024-07" db="EMBL/GenBank/DDBJ databases">
        <authorList>
            <person name="Akdeniz Z."/>
        </authorList>
    </citation>
    <scope>NUCLEOTIDE SEQUENCE [LARGE SCALE GENOMIC DNA]</scope>
</reference>
<protein>
    <submittedName>
        <fullName evidence="4">Hypothetical_protein</fullName>
    </submittedName>
</protein>
<keyword evidence="6" id="KW-1185">Reference proteome</keyword>
<proteinExistence type="predicted"/>
<dbReference type="EMBL" id="CATOUU010001183">
    <property type="protein sequence ID" value="CAI9978064.1"/>
    <property type="molecule type" value="Genomic_DNA"/>
</dbReference>
<evidence type="ECO:0000313" key="2">
    <source>
        <dbReference type="EMBL" id="CAI9922142.1"/>
    </source>
</evidence>
<organism evidence="3">
    <name type="scientific">Hexamita inflata</name>
    <dbReference type="NCBI Taxonomy" id="28002"/>
    <lineage>
        <taxon>Eukaryota</taxon>
        <taxon>Metamonada</taxon>
        <taxon>Diplomonadida</taxon>
        <taxon>Hexamitidae</taxon>
        <taxon>Hexamitinae</taxon>
        <taxon>Hexamita</taxon>
    </lineage>
</organism>
<name>A0AA86RUE2_9EUKA</name>
<dbReference type="EMBL" id="CATOUU010000248">
    <property type="protein sequence ID" value="CAI9922142.1"/>
    <property type="molecule type" value="Genomic_DNA"/>
</dbReference>
<gene>
    <name evidence="4" type="ORF">HINF_LOCUS10903</name>
    <name evidence="5" type="ORF">HINF_LOCUS35369</name>
    <name evidence="3" type="ORF">HINF_LOCUS65709</name>
    <name evidence="2" type="ORF">HINF_LOCUS9787</name>
</gene>
<dbReference type="EMBL" id="CAXDID020000128">
    <property type="protein sequence ID" value="CAL6034273.1"/>
    <property type="molecule type" value="Genomic_DNA"/>
</dbReference>
<reference evidence="3" key="1">
    <citation type="submission" date="2023-06" db="EMBL/GenBank/DDBJ databases">
        <authorList>
            <person name="Kurt Z."/>
        </authorList>
    </citation>
    <scope>NUCLEOTIDE SEQUENCE</scope>
</reference>
<evidence type="ECO:0000313" key="4">
    <source>
        <dbReference type="EMBL" id="CAL5989535.1"/>
    </source>
</evidence>
<evidence type="ECO:0000313" key="3">
    <source>
        <dbReference type="EMBL" id="CAI9978064.1"/>
    </source>
</evidence>
<feature type="transmembrane region" description="Helical" evidence="1">
    <location>
        <begin position="36"/>
        <end position="56"/>
    </location>
</feature>